<dbReference type="PROSITE" id="PS50086">
    <property type="entry name" value="TBC_RABGAP"/>
    <property type="match status" value="1"/>
</dbReference>
<dbReference type="Proteomes" id="UP000187209">
    <property type="component" value="Unassembled WGS sequence"/>
</dbReference>
<evidence type="ECO:0000313" key="3">
    <source>
        <dbReference type="EMBL" id="OMJ83116.1"/>
    </source>
</evidence>
<dbReference type="InterPro" id="IPR050302">
    <property type="entry name" value="Rab_GAP_TBC_domain"/>
</dbReference>
<dbReference type="PANTHER" id="PTHR47219:SF9">
    <property type="entry name" value="GTPASE ACTIVATING PROTEIN AND CENTROSOME-ASSOCIATED, ISOFORM B"/>
    <property type="match status" value="1"/>
</dbReference>
<dbReference type="Gene3D" id="1.10.472.80">
    <property type="entry name" value="Ypt/Rab-GAP domain of gyp1p, domain 3"/>
    <property type="match status" value="1"/>
</dbReference>
<dbReference type="InterPro" id="IPR035969">
    <property type="entry name" value="Rab-GAP_TBC_sf"/>
</dbReference>
<feature type="domain" description="Rab-GAP TBC" evidence="2">
    <location>
        <begin position="2"/>
        <end position="176"/>
    </location>
</feature>
<dbReference type="SMART" id="SM00164">
    <property type="entry name" value="TBC"/>
    <property type="match status" value="1"/>
</dbReference>
<dbReference type="OrthoDB" id="313278at2759"/>
<keyword evidence="4" id="KW-1185">Reference proteome</keyword>
<dbReference type="PANTHER" id="PTHR47219">
    <property type="entry name" value="RAB GTPASE-ACTIVATING PROTEIN 1-LIKE"/>
    <property type="match status" value="1"/>
</dbReference>
<gene>
    <name evidence="3" type="ORF">SteCoe_16037</name>
</gene>
<name>A0A1R2C296_9CILI</name>
<evidence type="ECO:0000313" key="4">
    <source>
        <dbReference type="Proteomes" id="UP000187209"/>
    </source>
</evidence>
<dbReference type="Pfam" id="PF00566">
    <property type="entry name" value="RabGAP-TBC"/>
    <property type="match status" value="1"/>
</dbReference>
<dbReference type="Gene3D" id="1.10.8.270">
    <property type="entry name" value="putative rabgap domain of human tbc1 domain family member 14 like domains"/>
    <property type="match status" value="1"/>
</dbReference>
<evidence type="ECO:0000256" key="1">
    <source>
        <dbReference type="SAM" id="Coils"/>
    </source>
</evidence>
<dbReference type="GO" id="GO:0031267">
    <property type="term" value="F:small GTPase binding"/>
    <property type="evidence" value="ECO:0007669"/>
    <property type="project" value="TreeGrafter"/>
</dbReference>
<accession>A0A1R2C296</accession>
<organism evidence="3 4">
    <name type="scientific">Stentor coeruleus</name>
    <dbReference type="NCBI Taxonomy" id="5963"/>
    <lineage>
        <taxon>Eukaryota</taxon>
        <taxon>Sar</taxon>
        <taxon>Alveolata</taxon>
        <taxon>Ciliophora</taxon>
        <taxon>Postciliodesmatophora</taxon>
        <taxon>Heterotrichea</taxon>
        <taxon>Heterotrichida</taxon>
        <taxon>Stentoridae</taxon>
        <taxon>Stentor</taxon>
    </lineage>
</organism>
<dbReference type="AlphaFoldDB" id="A0A1R2C296"/>
<comment type="caution">
    <text evidence="3">The sequence shown here is derived from an EMBL/GenBank/DDBJ whole genome shotgun (WGS) entry which is preliminary data.</text>
</comment>
<dbReference type="GO" id="GO:0005096">
    <property type="term" value="F:GTPase activator activity"/>
    <property type="evidence" value="ECO:0007669"/>
    <property type="project" value="TreeGrafter"/>
</dbReference>
<reference evidence="3 4" key="1">
    <citation type="submission" date="2016-11" db="EMBL/GenBank/DDBJ databases">
        <title>The macronuclear genome of Stentor coeruleus: a giant cell with tiny introns.</title>
        <authorList>
            <person name="Slabodnick M."/>
            <person name="Ruby J.G."/>
            <person name="Reiff S.B."/>
            <person name="Swart E.C."/>
            <person name="Gosai S."/>
            <person name="Prabakaran S."/>
            <person name="Witkowska E."/>
            <person name="Larue G.E."/>
            <person name="Fisher S."/>
            <person name="Freeman R.M."/>
            <person name="Gunawardena J."/>
            <person name="Chu W."/>
            <person name="Stover N.A."/>
            <person name="Gregory B.D."/>
            <person name="Nowacki M."/>
            <person name="Derisi J."/>
            <person name="Roy S.W."/>
            <person name="Marshall W.F."/>
            <person name="Sood P."/>
        </authorList>
    </citation>
    <scope>NUCLEOTIDE SEQUENCE [LARGE SCALE GENOMIC DNA]</scope>
    <source>
        <strain evidence="3">WM001</strain>
    </source>
</reference>
<evidence type="ECO:0000259" key="2">
    <source>
        <dbReference type="PROSITE" id="PS50086"/>
    </source>
</evidence>
<dbReference type="EMBL" id="MPUH01000315">
    <property type="protein sequence ID" value="OMJ83116.1"/>
    <property type="molecule type" value="Genomic_DNA"/>
</dbReference>
<sequence length="265" mass="31933">MSLNPPNRSEIYHRLSLVNIESEKYCKYIEQIEIDLTRTFPDIEYFTIGQGVDSMRRVLKAFVKYHYQLGYVQGMNYIVCALLWHTCEVDAFWLLVVIMDEYKLRENYLFRFPGLTKHCELTELLLSLYMPKLYSHFSNHFVMVQMFATDWYLTIFTSLVPIESSSWVFNSFFKDGWTFVYKFLMTLMERLEDQLLKKNDRIDMLSLIKPIELVSNDSKKFLTSLQKRRETLTWEKLIESSNKKNIDKRHIENFLQNYQMEIFVE</sequence>
<keyword evidence="1" id="KW-0175">Coiled coil</keyword>
<feature type="coiled-coil region" evidence="1">
    <location>
        <begin position="181"/>
        <end position="208"/>
    </location>
</feature>
<dbReference type="InterPro" id="IPR000195">
    <property type="entry name" value="Rab-GAP-TBC_dom"/>
</dbReference>
<proteinExistence type="predicted"/>
<dbReference type="SUPFAM" id="SSF47923">
    <property type="entry name" value="Ypt/Rab-GAP domain of gyp1p"/>
    <property type="match status" value="2"/>
</dbReference>
<protein>
    <recommendedName>
        <fullName evidence="2">Rab-GAP TBC domain-containing protein</fullName>
    </recommendedName>
</protein>